<reference evidence="1 2" key="1">
    <citation type="submission" date="2019-10" db="EMBL/GenBank/DDBJ databases">
        <title>Rudanella paleaurantiibacter sp. nov., isolated from sludge.</title>
        <authorList>
            <person name="Xu S.Q."/>
        </authorList>
    </citation>
    <scope>NUCLEOTIDE SEQUENCE [LARGE SCALE GENOMIC DNA]</scope>
    <source>
        <strain evidence="1 2">HX-22-17</strain>
    </source>
</reference>
<dbReference type="AlphaFoldDB" id="A0A7J5TYL3"/>
<keyword evidence="2" id="KW-1185">Reference proteome</keyword>
<evidence type="ECO:0000313" key="1">
    <source>
        <dbReference type="EMBL" id="KAB7730239.1"/>
    </source>
</evidence>
<evidence type="ECO:0000313" key="2">
    <source>
        <dbReference type="Proteomes" id="UP000488299"/>
    </source>
</evidence>
<sequence length="69" mass="7653">MPTEVSVDVSPYKLKRGKPELKAVHVSIQANLTFDLKLRYRETHRIMSEVSLATTPGGTTSDGVQLNHC</sequence>
<protein>
    <submittedName>
        <fullName evidence="1">Uncharacterized protein</fullName>
    </submittedName>
</protein>
<gene>
    <name evidence="1" type="ORF">F5984_13785</name>
</gene>
<dbReference type="Proteomes" id="UP000488299">
    <property type="component" value="Unassembled WGS sequence"/>
</dbReference>
<dbReference type="RefSeq" id="WP_152124836.1">
    <property type="nucleotide sequence ID" value="NZ_WELI01000005.1"/>
</dbReference>
<dbReference type="EMBL" id="WELI01000005">
    <property type="protein sequence ID" value="KAB7730239.1"/>
    <property type="molecule type" value="Genomic_DNA"/>
</dbReference>
<accession>A0A7J5TYL3</accession>
<comment type="caution">
    <text evidence="1">The sequence shown here is derived from an EMBL/GenBank/DDBJ whole genome shotgun (WGS) entry which is preliminary data.</text>
</comment>
<name>A0A7J5TYL3_9BACT</name>
<proteinExistence type="predicted"/>
<organism evidence="1 2">
    <name type="scientific">Rudanella paleaurantiibacter</name>
    <dbReference type="NCBI Taxonomy" id="2614655"/>
    <lineage>
        <taxon>Bacteria</taxon>
        <taxon>Pseudomonadati</taxon>
        <taxon>Bacteroidota</taxon>
        <taxon>Cytophagia</taxon>
        <taxon>Cytophagales</taxon>
        <taxon>Cytophagaceae</taxon>
        <taxon>Rudanella</taxon>
    </lineage>
</organism>